<feature type="transmembrane region" description="Helical" evidence="1">
    <location>
        <begin position="7"/>
        <end position="27"/>
    </location>
</feature>
<feature type="transmembrane region" description="Helical" evidence="1">
    <location>
        <begin position="39"/>
        <end position="56"/>
    </location>
</feature>
<evidence type="ECO:0000313" key="4">
    <source>
        <dbReference type="Proteomes" id="UP000666240"/>
    </source>
</evidence>
<dbReference type="RefSeq" id="WP_209333382.1">
    <property type="nucleotide sequence ID" value="NZ_JAGIYY010000001.1"/>
</dbReference>
<organism evidence="3 4">
    <name type="scientific">Tianweitania sediminis</name>
    <dbReference type="NCBI Taxonomy" id="1502156"/>
    <lineage>
        <taxon>Bacteria</taxon>
        <taxon>Pseudomonadati</taxon>
        <taxon>Pseudomonadota</taxon>
        <taxon>Alphaproteobacteria</taxon>
        <taxon>Hyphomicrobiales</taxon>
        <taxon>Phyllobacteriaceae</taxon>
        <taxon>Tianweitania</taxon>
    </lineage>
</organism>
<proteinExistence type="predicted"/>
<keyword evidence="1" id="KW-1133">Transmembrane helix</keyword>
<evidence type="ECO:0000259" key="2">
    <source>
        <dbReference type="Pfam" id="PF07331"/>
    </source>
</evidence>
<evidence type="ECO:0000256" key="1">
    <source>
        <dbReference type="SAM" id="Phobius"/>
    </source>
</evidence>
<feature type="domain" description="DUF1468" evidence="2">
    <location>
        <begin position="10"/>
        <end position="142"/>
    </location>
</feature>
<reference evidence="3" key="1">
    <citation type="submission" date="2021-03" db="EMBL/GenBank/DDBJ databases">
        <title>Genome sequencing and assembly of Tianweitania sediminis.</title>
        <authorList>
            <person name="Chhetri G."/>
        </authorList>
    </citation>
    <scope>NUCLEOTIDE SEQUENCE</scope>
    <source>
        <strain evidence="3">Z8</strain>
    </source>
</reference>
<evidence type="ECO:0000313" key="3">
    <source>
        <dbReference type="EMBL" id="MBP0437366.1"/>
    </source>
</evidence>
<feature type="transmembrane region" description="Helical" evidence="1">
    <location>
        <begin position="119"/>
        <end position="144"/>
    </location>
</feature>
<dbReference type="EMBL" id="JAGIYY010000001">
    <property type="protein sequence ID" value="MBP0437366.1"/>
    <property type="molecule type" value="Genomic_DNA"/>
</dbReference>
<keyword evidence="4" id="KW-1185">Reference proteome</keyword>
<keyword evidence="1" id="KW-0472">Membrane</keyword>
<dbReference type="Pfam" id="PF07331">
    <property type="entry name" value="TctB"/>
    <property type="match status" value="1"/>
</dbReference>
<keyword evidence="1" id="KW-0812">Transmembrane</keyword>
<protein>
    <submittedName>
        <fullName evidence="3">Tripartite tricarboxylate transporter TctB family protein</fullName>
    </submittedName>
</protein>
<gene>
    <name evidence="3" type="ORF">J5Y06_01710</name>
</gene>
<dbReference type="InterPro" id="IPR009936">
    <property type="entry name" value="DUF1468"/>
</dbReference>
<dbReference type="AlphaFoldDB" id="A0A8J7RF94"/>
<accession>A0A8J7RF94</accession>
<feature type="transmembrane region" description="Helical" evidence="1">
    <location>
        <begin position="68"/>
        <end position="89"/>
    </location>
</feature>
<comment type="caution">
    <text evidence="3">The sequence shown here is derived from an EMBL/GenBank/DDBJ whole genome shotgun (WGS) entry which is preliminary data.</text>
</comment>
<dbReference type="Proteomes" id="UP000666240">
    <property type="component" value="Unassembled WGS sequence"/>
</dbReference>
<name>A0A8J7RF94_9HYPH</name>
<sequence length="145" mass="15634">MVRSDTLLGALAVIAGLALLWASYFIPTSGFVTTLSAQFFPRVLAGVMAILGLLLLARPRSNTLKNSLAPLATARFAGFVLATALYLITFPHTDFRLGTALFLLAGIMLMGARKPLELVLVPVLGALGMWIVFRFGFTILLPVWI</sequence>
<feature type="transmembrane region" description="Helical" evidence="1">
    <location>
        <begin position="95"/>
        <end position="112"/>
    </location>
</feature>